<dbReference type="Gene3D" id="2.60.40.650">
    <property type="match status" value="1"/>
</dbReference>
<dbReference type="PANTHER" id="PTHR19372:SF7">
    <property type="entry name" value="SULFITE OXIDASE, MITOCHONDRIAL"/>
    <property type="match status" value="1"/>
</dbReference>
<evidence type="ECO:0000256" key="3">
    <source>
        <dbReference type="ARBA" id="ARBA00004569"/>
    </source>
</evidence>
<keyword evidence="7 12" id="KW-0349">Heme</keyword>
<dbReference type="SUPFAM" id="SSF56524">
    <property type="entry name" value="Oxidoreductase molybdopterin-binding domain"/>
    <property type="match status" value="1"/>
</dbReference>
<keyword evidence="10 12" id="KW-0408">Iron</keyword>
<dbReference type="GO" id="GO:0006790">
    <property type="term" value="P:sulfur compound metabolic process"/>
    <property type="evidence" value="ECO:0007669"/>
    <property type="project" value="TreeGrafter"/>
</dbReference>
<dbReference type="InterPro" id="IPR018506">
    <property type="entry name" value="Cyt_B5_heme-BS"/>
</dbReference>
<proteinExistence type="inferred from homology"/>
<dbReference type="AlphaFoldDB" id="A0AAU9IHR0"/>
<feature type="domain" description="Cytochrome b5 heme-binding" evidence="13">
    <location>
        <begin position="33"/>
        <end position="111"/>
    </location>
</feature>
<accession>A0AAU9IHR0</accession>
<keyword evidence="8 12" id="KW-0479">Metal-binding</keyword>
<dbReference type="GO" id="GO:0043546">
    <property type="term" value="F:molybdopterin cofactor binding"/>
    <property type="evidence" value="ECO:0007669"/>
    <property type="project" value="TreeGrafter"/>
</dbReference>
<dbReference type="PROSITE" id="PS00191">
    <property type="entry name" value="CYTOCHROME_B5_1"/>
    <property type="match status" value="1"/>
</dbReference>
<dbReference type="InterPro" id="IPR000572">
    <property type="entry name" value="OxRdtase_Mopterin-bd_dom"/>
</dbReference>
<sequence length="490" mass="55664">MLKLLACSSVSYFAYTRYANSEEFQAGKRRSDLPDYSWEDISKHKNPEKSVWIGFKEGVYDVTHFIEHHPGGDKILLGAGNSIEPFWNLYRAHHKTHVYQMLESMRIGNLKKGEKIMVLDDPYKNDPKRNPGMVTHGEKPFNAETPNDLLVKNPTTPNELFFVRNHLPVPIIDPQTYRLELVLSDDKCLEFSLDDLSSKFELVTVKSCIQCAGNRRADMAKHENVRGIMWNAGAIGSAEWKGVRLRDIINYANPKANYSHAHIEAFDSDPNGPFGTNIPLSKIMDINGDVILALEMNGEPLPLDHGFPLRLIVPGYVGVRNVKWVKRITLDDKESPLIWHRRDYKIFGNNDTIDNTDFQKRPPLYEMNVQAAICDPLDGAFVESVEGKVTFKGYAYSGGGNEIARVDVTTDNGETWQEAELTKDSADHKRHWSWSLWEAKISISELHNEVCVKATDSSGNSQPRDIIPILNFRGLLNNSWHCIKVNHKSF</sequence>
<evidence type="ECO:0000256" key="6">
    <source>
        <dbReference type="ARBA" id="ARBA00022505"/>
    </source>
</evidence>
<evidence type="ECO:0000313" key="14">
    <source>
        <dbReference type="EMBL" id="CAG9312761.1"/>
    </source>
</evidence>
<dbReference type="Pfam" id="PF00173">
    <property type="entry name" value="Cyt-b5"/>
    <property type="match status" value="1"/>
</dbReference>
<dbReference type="FunFam" id="3.10.120.10:FF:000007">
    <property type="entry name" value="Sulfite oxidase, mitochondrial"/>
    <property type="match status" value="1"/>
</dbReference>
<dbReference type="SUPFAM" id="SSF55856">
    <property type="entry name" value="Cytochrome b5-like heme/steroid binding domain"/>
    <property type="match status" value="1"/>
</dbReference>
<dbReference type="EMBL" id="CAJZBQ010000009">
    <property type="protein sequence ID" value="CAG9312761.1"/>
    <property type="molecule type" value="Genomic_DNA"/>
</dbReference>
<dbReference type="GO" id="GO:0008482">
    <property type="term" value="F:sulfite oxidase activity"/>
    <property type="evidence" value="ECO:0007669"/>
    <property type="project" value="UniProtKB-EC"/>
</dbReference>
<evidence type="ECO:0000256" key="7">
    <source>
        <dbReference type="ARBA" id="ARBA00022617"/>
    </source>
</evidence>
<comment type="caution">
    <text evidence="14">The sequence shown here is derived from an EMBL/GenBank/DDBJ whole genome shotgun (WGS) entry which is preliminary data.</text>
</comment>
<organism evidence="14 15">
    <name type="scientific">Blepharisma stoltei</name>
    <dbReference type="NCBI Taxonomy" id="1481888"/>
    <lineage>
        <taxon>Eukaryota</taxon>
        <taxon>Sar</taxon>
        <taxon>Alveolata</taxon>
        <taxon>Ciliophora</taxon>
        <taxon>Postciliodesmatophora</taxon>
        <taxon>Heterotrichea</taxon>
        <taxon>Heterotrichida</taxon>
        <taxon>Blepharismidae</taxon>
        <taxon>Blepharisma</taxon>
    </lineage>
</organism>
<dbReference type="PRINTS" id="PR00407">
    <property type="entry name" value="EUMOPTERIN"/>
</dbReference>
<dbReference type="PANTHER" id="PTHR19372">
    <property type="entry name" value="SULFITE REDUCTASE"/>
    <property type="match status" value="1"/>
</dbReference>
<evidence type="ECO:0000256" key="4">
    <source>
        <dbReference type="ARBA" id="ARBA00004971"/>
    </source>
</evidence>
<dbReference type="Gene3D" id="3.90.420.10">
    <property type="entry name" value="Oxidoreductase, molybdopterin-binding domain"/>
    <property type="match status" value="1"/>
</dbReference>
<evidence type="ECO:0000256" key="2">
    <source>
        <dbReference type="ARBA" id="ARBA00001970"/>
    </source>
</evidence>
<reference evidence="14" key="1">
    <citation type="submission" date="2021-09" db="EMBL/GenBank/DDBJ databases">
        <authorList>
            <consortium name="AG Swart"/>
            <person name="Singh M."/>
            <person name="Singh A."/>
            <person name="Seah K."/>
            <person name="Emmerich C."/>
        </authorList>
    </citation>
    <scope>NUCLEOTIDE SEQUENCE</scope>
    <source>
        <strain evidence="14">ATCC30299</strain>
    </source>
</reference>
<evidence type="ECO:0000256" key="9">
    <source>
        <dbReference type="ARBA" id="ARBA00023002"/>
    </source>
</evidence>
<dbReference type="GO" id="GO:0030151">
    <property type="term" value="F:molybdenum ion binding"/>
    <property type="evidence" value="ECO:0007669"/>
    <property type="project" value="InterPro"/>
</dbReference>
<evidence type="ECO:0000256" key="5">
    <source>
        <dbReference type="ARBA" id="ARBA00012505"/>
    </source>
</evidence>
<dbReference type="Pfam" id="PF03404">
    <property type="entry name" value="Mo-co_dimer"/>
    <property type="match status" value="1"/>
</dbReference>
<comment type="subcellular location">
    <subcellularLocation>
        <location evidence="3">Mitochondrion intermembrane space</location>
    </subcellularLocation>
</comment>
<dbReference type="InterPro" id="IPR001199">
    <property type="entry name" value="Cyt_B5-like_heme/steroid-bd"/>
</dbReference>
<comment type="cofactor">
    <cofactor evidence="2">
        <name>heme b</name>
        <dbReference type="ChEBI" id="CHEBI:60344"/>
    </cofactor>
</comment>
<dbReference type="SMART" id="SM01117">
    <property type="entry name" value="Cyt-b5"/>
    <property type="match status" value="1"/>
</dbReference>
<dbReference type="GO" id="GO:0020037">
    <property type="term" value="F:heme binding"/>
    <property type="evidence" value="ECO:0007669"/>
    <property type="project" value="UniProtKB-UniRule"/>
</dbReference>
<dbReference type="InterPro" id="IPR036374">
    <property type="entry name" value="OxRdtase_Mopterin-bd_sf"/>
</dbReference>
<dbReference type="EC" id="1.8.3.1" evidence="5"/>
<evidence type="ECO:0000256" key="11">
    <source>
        <dbReference type="ARBA" id="ARBA00023128"/>
    </source>
</evidence>
<dbReference type="InterPro" id="IPR036400">
    <property type="entry name" value="Cyt_B5-like_heme/steroid_sf"/>
</dbReference>
<evidence type="ECO:0000256" key="8">
    <source>
        <dbReference type="ARBA" id="ARBA00022723"/>
    </source>
</evidence>
<dbReference type="FunFam" id="3.90.420.10:FF:000002">
    <property type="entry name" value="sulfite oxidase, mitochondrial"/>
    <property type="match status" value="1"/>
</dbReference>
<keyword evidence="11" id="KW-0496">Mitochondrion</keyword>
<keyword evidence="15" id="KW-1185">Reference proteome</keyword>
<dbReference type="InterPro" id="IPR008335">
    <property type="entry name" value="Mopterin_OxRdtase_euk"/>
</dbReference>
<dbReference type="PROSITE" id="PS50255">
    <property type="entry name" value="CYTOCHROME_B5_2"/>
    <property type="match status" value="1"/>
</dbReference>
<keyword evidence="6" id="KW-0500">Molybdenum</keyword>
<dbReference type="Proteomes" id="UP001162131">
    <property type="component" value="Unassembled WGS sequence"/>
</dbReference>
<dbReference type="Gene3D" id="3.10.120.10">
    <property type="entry name" value="Cytochrome b5-like heme/steroid binding domain"/>
    <property type="match status" value="1"/>
</dbReference>
<evidence type="ECO:0000259" key="13">
    <source>
        <dbReference type="PROSITE" id="PS50255"/>
    </source>
</evidence>
<evidence type="ECO:0000256" key="10">
    <source>
        <dbReference type="ARBA" id="ARBA00023004"/>
    </source>
</evidence>
<dbReference type="Pfam" id="PF00174">
    <property type="entry name" value="Oxidored_molyb"/>
    <property type="match status" value="1"/>
</dbReference>
<dbReference type="InterPro" id="IPR005066">
    <property type="entry name" value="MoCF_OxRdtse_dimer"/>
</dbReference>
<evidence type="ECO:0000313" key="15">
    <source>
        <dbReference type="Proteomes" id="UP001162131"/>
    </source>
</evidence>
<comment type="similarity">
    <text evidence="12">Belongs to the cytochrome b5 family.</text>
</comment>
<dbReference type="SUPFAM" id="SSF81296">
    <property type="entry name" value="E set domains"/>
    <property type="match status" value="1"/>
</dbReference>
<dbReference type="GO" id="GO:0005758">
    <property type="term" value="C:mitochondrial intermembrane space"/>
    <property type="evidence" value="ECO:0007669"/>
    <property type="project" value="UniProtKB-SubCell"/>
</dbReference>
<name>A0AAU9IHR0_9CILI</name>
<comment type="pathway">
    <text evidence="4">Energy metabolism; sulfur metabolism.</text>
</comment>
<evidence type="ECO:0000256" key="12">
    <source>
        <dbReference type="RuleBase" id="RU362121"/>
    </source>
</evidence>
<gene>
    <name evidence="14" type="ORF">BSTOLATCC_MIC7557</name>
</gene>
<protein>
    <recommendedName>
        <fullName evidence="5">sulfite oxidase</fullName>
        <ecNumber evidence="5">1.8.3.1</ecNumber>
    </recommendedName>
</protein>
<evidence type="ECO:0000256" key="1">
    <source>
        <dbReference type="ARBA" id="ARBA00001924"/>
    </source>
</evidence>
<comment type="cofactor">
    <cofactor evidence="1">
        <name>Mo-molybdopterin</name>
        <dbReference type="ChEBI" id="CHEBI:71302"/>
    </cofactor>
</comment>
<dbReference type="InterPro" id="IPR014756">
    <property type="entry name" value="Ig_E-set"/>
</dbReference>
<keyword evidence="9" id="KW-0560">Oxidoreductase</keyword>